<gene>
    <name evidence="1" type="ORF">LCGC14_0359900</name>
</gene>
<name>A0A0F9VVG5_9ZZZZ</name>
<sequence>MAKGKWKATLLGIQGLIGHRQAPDWDFLYARSTTINPNYVVGDRVVTPDGRVFRYAKAGGTLQCDYACKFSYNEYIEYATLAQSEVAGAKSVKITVSAGSVGKAADGVITVDELRGGYIAIFMAGLGDNQSRGIIGNSALAADGTSIIVYLDASLDRAVDSSDAAEVLGSPYDGVQDTQASADAYASKAGLPNVPATVNQYCWIQTAGPRWMSPTASATGGASQERDVYFDSNGGVSEHTYNSSTVLNRQRAGFIIDKQTAGVDGAPFIMLQISS</sequence>
<accession>A0A0F9VVG5</accession>
<comment type="caution">
    <text evidence="1">The sequence shown here is derived from an EMBL/GenBank/DDBJ whole genome shotgun (WGS) entry which is preliminary data.</text>
</comment>
<organism evidence="1">
    <name type="scientific">marine sediment metagenome</name>
    <dbReference type="NCBI Taxonomy" id="412755"/>
    <lineage>
        <taxon>unclassified sequences</taxon>
        <taxon>metagenomes</taxon>
        <taxon>ecological metagenomes</taxon>
    </lineage>
</organism>
<evidence type="ECO:0000313" key="1">
    <source>
        <dbReference type="EMBL" id="KKN77431.1"/>
    </source>
</evidence>
<proteinExistence type="predicted"/>
<dbReference type="EMBL" id="LAZR01000278">
    <property type="protein sequence ID" value="KKN77431.1"/>
    <property type="molecule type" value="Genomic_DNA"/>
</dbReference>
<protein>
    <submittedName>
        <fullName evidence="1">Uncharacterized protein</fullName>
    </submittedName>
</protein>
<dbReference type="AlphaFoldDB" id="A0A0F9VVG5"/>
<reference evidence="1" key="1">
    <citation type="journal article" date="2015" name="Nature">
        <title>Complex archaea that bridge the gap between prokaryotes and eukaryotes.</title>
        <authorList>
            <person name="Spang A."/>
            <person name="Saw J.H."/>
            <person name="Jorgensen S.L."/>
            <person name="Zaremba-Niedzwiedzka K."/>
            <person name="Martijn J."/>
            <person name="Lind A.E."/>
            <person name="van Eijk R."/>
            <person name="Schleper C."/>
            <person name="Guy L."/>
            <person name="Ettema T.J."/>
        </authorList>
    </citation>
    <scope>NUCLEOTIDE SEQUENCE</scope>
</reference>